<evidence type="ECO:0000313" key="2">
    <source>
        <dbReference type="EMBL" id="KAE8388166.1"/>
    </source>
</evidence>
<feature type="signal peptide" evidence="1">
    <location>
        <begin position="1"/>
        <end position="23"/>
    </location>
</feature>
<dbReference type="OrthoDB" id="2910287at2759"/>
<proteinExistence type="predicted"/>
<dbReference type="EMBL" id="ML735282">
    <property type="protein sequence ID" value="KAE8388166.1"/>
    <property type="molecule type" value="Genomic_DNA"/>
</dbReference>
<name>A0A5N7C246_PETAA</name>
<gene>
    <name evidence="2" type="ORF">BDV23DRAFT_159708</name>
</gene>
<evidence type="ECO:0000256" key="1">
    <source>
        <dbReference type="SAM" id="SignalP"/>
    </source>
</evidence>
<reference evidence="2" key="1">
    <citation type="submission" date="2019-04" db="EMBL/GenBank/DDBJ databases">
        <title>Friends and foes A comparative genomics studyof 23 Aspergillus species from section Flavi.</title>
        <authorList>
            <consortium name="DOE Joint Genome Institute"/>
            <person name="Kjaerbolling I."/>
            <person name="Vesth T."/>
            <person name="Frisvad J.C."/>
            <person name="Nybo J.L."/>
            <person name="Theobald S."/>
            <person name="Kildgaard S."/>
            <person name="Isbrandt T."/>
            <person name="Kuo A."/>
            <person name="Sato A."/>
            <person name="Lyhne E.K."/>
            <person name="Kogle M.E."/>
            <person name="Wiebenga A."/>
            <person name="Kun R.S."/>
            <person name="Lubbers R.J."/>
            <person name="Makela M.R."/>
            <person name="Barry K."/>
            <person name="Chovatia M."/>
            <person name="Clum A."/>
            <person name="Daum C."/>
            <person name="Haridas S."/>
            <person name="He G."/>
            <person name="LaButti K."/>
            <person name="Lipzen A."/>
            <person name="Mondo S."/>
            <person name="Riley R."/>
            <person name="Salamov A."/>
            <person name="Simmons B.A."/>
            <person name="Magnuson J.K."/>
            <person name="Henrissat B."/>
            <person name="Mortensen U.H."/>
            <person name="Larsen T.O."/>
            <person name="Devries R.P."/>
            <person name="Grigoriev I.V."/>
            <person name="Machida M."/>
            <person name="Baker S.E."/>
            <person name="Andersen M.R."/>
        </authorList>
    </citation>
    <scope>NUCLEOTIDE SEQUENCE [LARGE SCALE GENOMIC DNA]</scope>
    <source>
        <strain evidence="2">IBT 14317</strain>
    </source>
</reference>
<feature type="chain" id="PRO_5025035801" description="Beta/gamma crystallin 'Greek key' domain-containing protein" evidence="1">
    <location>
        <begin position="24"/>
        <end position="120"/>
    </location>
</feature>
<organism evidence="2">
    <name type="scientific">Petromyces alliaceus</name>
    <name type="common">Aspergillus alliaceus</name>
    <dbReference type="NCBI Taxonomy" id="209559"/>
    <lineage>
        <taxon>Eukaryota</taxon>
        <taxon>Fungi</taxon>
        <taxon>Dikarya</taxon>
        <taxon>Ascomycota</taxon>
        <taxon>Pezizomycotina</taxon>
        <taxon>Eurotiomycetes</taxon>
        <taxon>Eurotiomycetidae</taxon>
        <taxon>Eurotiales</taxon>
        <taxon>Aspergillaceae</taxon>
        <taxon>Aspergillus</taxon>
        <taxon>Aspergillus subgen. Circumdati</taxon>
    </lineage>
</organism>
<sequence>MVKVSQLTPLAAVLSGLASAASAQIGFCTDVNFGGTCINFPIVSDTCVDFKGGLTLLYHEVSSVIVPAGFICELYHDYGCTSSSITLLQGRWKGLFSVPNGSGSTMNFNDLTASFSCSPI</sequence>
<keyword evidence="1" id="KW-0732">Signal</keyword>
<dbReference type="AlphaFoldDB" id="A0A5N7C246"/>
<evidence type="ECO:0008006" key="3">
    <source>
        <dbReference type="Google" id="ProtNLM"/>
    </source>
</evidence>
<accession>A0A5N7C246</accession>
<protein>
    <recommendedName>
        <fullName evidence="3">Beta/gamma crystallin 'Greek key' domain-containing protein</fullName>
    </recommendedName>
</protein>
<dbReference type="Proteomes" id="UP000326877">
    <property type="component" value="Unassembled WGS sequence"/>
</dbReference>
<dbReference type="Gene3D" id="2.60.20.10">
    <property type="entry name" value="Crystallins"/>
    <property type="match status" value="1"/>
</dbReference>